<dbReference type="Gene3D" id="2.160.20.10">
    <property type="entry name" value="Single-stranded right-handed beta-helix, Pectin lyase-like"/>
    <property type="match status" value="1"/>
</dbReference>
<feature type="domain" description="Periplasmic copper-binding protein NosD beta helix" evidence="4">
    <location>
        <begin position="147"/>
        <end position="345"/>
    </location>
</feature>
<keyword evidence="2" id="KW-0677">Repeat</keyword>
<dbReference type="SUPFAM" id="SSF51126">
    <property type="entry name" value="Pectin lyase-like"/>
    <property type="match status" value="1"/>
</dbReference>
<dbReference type="InterPro" id="IPR051550">
    <property type="entry name" value="SCF-Subunits/Alg-Epimerases"/>
</dbReference>
<dbReference type="NCBIfam" id="TIGR03804">
    <property type="entry name" value="para_beta_helix"/>
    <property type="match status" value="1"/>
</dbReference>
<dbReference type="InterPro" id="IPR022441">
    <property type="entry name" value="Para_beta_helix_rpt-2"/>
</dbReference>
<name>A0A437PNJ8_9BACT</name>
<proteinExistence type="predicted"/>
<accession>A0A437PNJ8</accession>
<dbReference type="SMART" id="SM00710">
    <property type="entry name" value="PbH1"/>
    <property type="match status" value="10"/>
</dbReference>
<keyword evidence="3" id="KW-0833">Ubl conjugation pathway</keyword>
<dbReference type="AlphaFoldDB" id="A0A437PNJ8"/>
<dbReference type="PANTHER" id="PTHR22990">
    <property type="entry name" value="F-BOX ONLY PROTEIN"/>
    <property type="match status" value="1"/>
</dbReference>
<reference evidence="5 6" key="1">
    <citation type="submission" date="2019-01" db="EMBL/GenBank/DDBJ databases">
        <authorList>
            <person name="Chen W.-M."/>
        </authorList>
    </citation>
    <scope>NUCLEOTIDE SEQUENCE [LARGE SCALE GENOMIC DNA]</scope>
    <source>
        <strain evidence="5 6">FSY-15</strain>
    </source>
</reference>
<keyword evidence="6" id="KW-1185">Reference proteome</keyword>
<dbReference type="InterPro" id="IPR026464">
    <property type="entry name" value="NosD_copper_fam"/>
</dbReference>
<evidence type="ECO:0000256" key="1">
    <source>
        <dbReference type="ARBA" id="ARBA00004906"/>
    </source>
</evidence>
<evidence type="ECO:0000256" key="3">
    <source>
        <dbReference type="ARBA" id="ARBA00022786"/>
    </source>
</evidence>
<dbReference type="PANTHER" id="PTHR22990:SF15">
    <property type="entry name" value="F-BOX ONLY PROTEIN 10"/>
    <property type="match status" value="1"/>
</dbReference>
<gene>
    <name evidence="5" type="primary">nosD</name>
    <name evidence="5" type="ORF">EOJ36_11095</name>
</gene>
<dbReference type="EMBL" id="SACY01000005">
    <property type="protein sequence ID" value="RVU23614.1"/>
    <property type="molecule type" value="Genomic_DNA"/>
</dbReference>
<dbReference type="OrthoDB" id="9767990at2"/>
<evidence type="ECO:0000256" key="2">
    <source>
        <dbReference type="ARBA" id="ARBA00022737"/>
    </source>
</evidence>
<dbReference type="InterPro" id="IPR011050">
    <property type="entry name" value="Pectin_lyase_fold/virulence"/>
</dbReference>
<dbReference type="NCBIfam" id="TIGR04247">
    <property type="entry name" value="NosD_copper_fam"/>
    <property type="match status" value="1"/>
</dbReference>
<dbReference type="Pfam" id="PF05048">
    <property type="entry name" value="NosD"/>
    <property type="match status" value="1"/>
</dbReference>
<dbReference type="InterPro" id="IPR012334">
    <property type="entry name" value="Pectin_lyas_fold"/>
</dbReference>
<organism evidence="5 6">
    <name type="scientific">Sandaracinomonas limnophila</name>
    <dbReference type="NCBI Taxonomy" id="1862386"/>
    <lineage>
        <taxon>Bacteria</taxon>
        <taxon>Pseudomonadati</taxon>
        <taxon>Bacteroidota</taxon>
        <taxon>Cytophagia</taxon>
        <taxon>Cytophagales</taxon>
        <taxon>Flectobacillaceae</taxon>
        <taxon>Sandaracinomonas</taxon>
    </lineage>
</organism>
<comment type="pathway">
    <text evidence="1">Protein modification; protein ubiquitination.</text>
</comment>
<dbReference type="InterPro" id="IPR006626">
    <property type="entry name" value="PbH1"/>
</dbReference>
<evidence type="ECO:0000313" key="5">
    <source>
        <dbReference type="EMBL" id="RVU23614.1"/>
    </source>
</evidence>
<dbReference type="Proteomes" id="UP000282832">
    <property type="component" value="Unassembled WGS sequence"/>
</dbReference>
<evidence type="ECO:0000259" key="4">
    <source>
        <dbReference type="Pfam" id="PF05048"/>
    </source>
</evidence>
<dbReference type="RefSeq" id="WP_127805350.1">
    <property type="nucleotide sequence ID" value="NZ_SACY01000005.1"/>
</dbReference>
<comment type="caution">
    <text evidence="5">The sequence shown here is derived from an EMBL/GenBank/DDBJ whole genome shotgun (WGS) entry which is preliminary data.</text>
</comment>
<dbReference type="InterPro" id="IPR007742">
    <property type="entry name" value="NosD_dom"/>
</dbReference>
<sequence>MIKKSYPLLLILLFIGTSVFGKRMYVGPKENYKSITSALEAAKNADSIFVLKGIYQEKNIIMDKSVALIGINYPILDGQGLYEILSIKAPNVTVSGFEIIRCGISSIRDMAAIKVYDTHHVKIINNHIKKAFFGIYLQYSKNCQIQNNVITAKGITEQESGNGIHCWNSSYLQIINNKISGHRDGIYFEFVTHSKIVKNHSFKNMRYGLHFMFSNNDTYEGNRFTENGAGVAVMFSNHVNMFHNYFEKSWGDAAYGILLKEIAEGKIMYNHFSSNTMGVYMEGATNIQMKHNLFEKNGWALKVQASCQNITIEENNFLANTFDVSTNGTLFLSNFQHNYWDKYDGYDLDKNHLGDIPYRPISLFSVILEKNPTTLIMFRSFIAVLLDKTEKNLPSLTPEQLKDEHPRMKPIKWI</sequence>
<protein>
    <submittedName>
        <fullName evidence="5">Nitrous oxide reductase family maturation protein NosD</fullName>
    </submittedName>
</protein>
<evidence type="ECO:0000313" key="6">
    <source>
        <dbReference type="Proteomes" id="UP000282832"/>
    </source>
</evidence>